<gene>
    <name evidence="2" type="ORF">JCM15548_12280</name>
</gene>
<dbReference type="RefSeq" id="WP_062124751.1">
    <property type="nucleotide sequence ID" value="NZ_BAZW01000017.1"/>
</dbReference>
<name>A0A0E9LY36_9BACT</name>
<feature type="signal peptide" evidence="1">
    <location>
        <begin position="1"/>
        <end position="21"/>
    </location>
</feature>
<keyword evidence="1" id="KW-0732">Signal</keyword>
<dbReference type="InterPro" id="IPR011250">
    <property type="entry name" value="OMP/PagP_B-barrel"/>
</dbReference>
<evidence type="ECO:0008006" key="4">
    <source>
        <dbReference type="Google" id="ProtNLM"/>
    </source>
</evidence>
<dbReference type="STRING" id="1236989.JCM15548_12280"/>
<dbReference type="EMBL" id="BAZW01000017">
    <property type="protein sequence ID" value="GAO30036.1"/>
    <property type="molecule type" value="Genomic_DNA"/>
</dbReference>
<feature type="chain" id="PRO_5002428621" description="Outer membrane protein beta-barrel domain-containing protein" evidence="1">
    <location>
        <begin position="22"/>
        <end position="159"/>
    </location>
</feature>
<sequence>MKKVALLTIGLFMLFSVASFGQEKALGLRFGGGNLLGAEISYQTPFAGERLELDLGWGGNSNWNYWNIAGIYQWVMPIESGFYWYLGLGPSLGSWNYVGDFDDRYDAGLSLSLALNAGIEYNFAEIPLQLSIDTRPELGLINHGDDRWFGLALGIRYRF</sequence>
<keyword evidence="3" id="KW-1185">Reference proteome</keyword>
<evidence type="ECO:0000256" key="1">
    <source>
        <dbReference type="SAM" id="SignalP"/>
    </source>
</evidence>
<evidence type="ECO:0000313" key="2">
    <source>
        <dbReference type="EMBL" id="GAO30036.1"/>
    </source>
</evidence>
<proteinExistence type="predicted"/>
<accession>A0A0E9LY36</accession>
<dbReference type="Proteomes" id="UP000032900">
    <property type="component" value="Unassembled WGS sequence"/>
</dbReference>
<organism evidence="2 3">
    <name type="scientific">Geofilum rubicundum JCM 15548</name>
    <dbReference type="NCBI Taxonomy" id="1236989"/>
    <lineage>
        <taxon>Bacteria</taxon>
        <taxon>Pseudomonadati</taxon>
        <taxon>Bacteroidota</taxon>
        <taxon>Bacteroidia</taxon>
        <taxon>Marinilabiliales</taxon>
        <taxon>Marinilabiliaceae</taxon>
        <taxon>Geofilum</taxon>
    </lineage>
</organism>
<comment type="caution">
    <text evidence="2">The sequence shown here is derived from an EMBL/GenBank/DDBJ whole genome shotgun (WGS) entry which is preliminary data.</text>
</comment>
<reference evidence="2 3" key="1">
    <citation type="journal article" date="2015" name="Microbes Environ.">
        <title>Distribution and evolution of nitrogen fixation genes in the phylum bacteroidetes.</title>
        <authorList>
            <person name="Inoue J."/>
            <person name="Oshima K."/>
            <person name="Suda W."/>
            <person name="Sakamoto M."/>
            <person name="Iino T."/>
            <person name="Noda S."/>
            <person name="Hongoh Y."/>
            <person name="Hattori M."/>
            <person name="Ohkuma M."/>
        </authorList>
    </citation>
    <scope>NUCLEOTIDE SEQUENCE [LARGE SCALE GENOMIC DNA]</scope>
    <source>
        <strain evidence="2">JCM 15548</strain>
    </source>
</reference>
<dbReference type="OrthoDB" id="978645at2"/>
<protein>
    <recommendedName>
        <fullName evidence="4">Outer membrane protein beta-barrel domain-containing protein</fullName>
    </recommendedName>
</protein>
<evidence type="ECO:0000313" key="3">
    <source>
        <dbReference type="Proteomes" id="UP000032900"/>
    </source>
</evidence>
<dbReference type="AlphaFoldDB" id="A0A0E9LY36"/>
<dbReference type="SUPFAM" id="SSF56925">
    <property type="entry name" value="OMPA-like"/>
    <property type="match status" value="1"/>
</dbReference>